<sequence>MLENILDTVDDQYNTDRLARRMSQEEATEHIFRLMRGDGNQSRINDGQPSAS</sequence>
<gene>
    <name evidence="1" type="ORF">METZ01_LOCUS280644</name>
</gene>
<evidence type="ECO:0000313" key="1">
    <source>
        <dbReference type="EMBL" id="SVC27790.1"/>
    </source>
</evidence>
<accession>A0A382KTJ8</accession>
<dbReference type="AlphaFoldDB" id="A0A382KTJ8"/>
<organism evidence="1">
    <name type="scientific">marine metagenome</name>
    <dbReference type="NCBI Taxonomy" id="408172"/>
    <lineage>
        <taxon>unclassified sequences</taxon>
        <taxon>metagenomes</taxon>
        <taxon>ecological metagenomes</taxon>
    </lineage>
</organism>
<dbReference type="EMBL" id="UINC01082742">
    <property type="protein sequence ID" value="SVC27790.1"/>
    <property type="molecule type" value="Genomic_DNA"/>
</dbReference>
<reference evidence="1" key="1">
    <citation type="submission" date="2018-05" db="EMBL/GenBank/DDBJ databases">
        <authorList>
            <person name="Lanie J.A."/>
            <person name="Ng W.-L."/>
            <person name="Kazmierczak K.M."/>
            <person name="Andrzejewski T.M."/>
            <person name="Davidsen T.M."/>
            <person name="Wayne K.J."/>
            <person name="Tettelin H."/>
            <person name="Glass J.I."/>
            <person name="Rusch D."/>
            <person name="Podicherti R."/>
            <person name="Tsui H.-C.T."/>
            <person name="Winkler M.E."/>
        </authorList>
    </citation>
    <scope>NUCLEOTIDE SEQUENCE</scope>
</reference>
<proteinExistence type="predicted"/>
<name>A0A382KTJ8_9ZZZZ</name>
<protein>
    <submittedName>
        <fullName evidence="1">Uncharacterized protein</fullName>
    </submittedName>
</protein>